<evidence type="ECO:0000313" key="1">
    <source>
        <dbReference type="EMBL" id="GCE14994.1"/>
    </source>
</evidence>
<evidence type="ECO:0000313" key="2">
    <source>
        <dbReference type="Proteomes" id="UP000287352"/>
    </source>
</evidence>
<name>A0A402A782_9CHLR</name>
<gene>
    <name evidence="1" type="ORF">KTT_48530</name>
</gene>
<reference evidence="2" key="1">
    <citation type="submission" date="2018-12" db="EMBL/GenBank/DDBJ databases">
        <title>Tengunoibacter tsumagoiensis gen. nov., sp. nov., Dictyobacter kobayashii sp. nov., D. alpinus sp. nov., and D. joshuensis sp. nov. and description of Dictyobacteraceae fam. nov. within the order Ktedonobacterales isolated from Tengu-no-mugimeshi.</title>
        <authorList>
            <person name="Wang C.M."/>
            <person name="Zheng Y."/>
            <person name="Sakai Y."/>
            <person name="Toyoda A."/>
            <person name="Minakuchi Y."/>
            <person name="Abe K."/>
            <person name="Yokota A."/>
            <person name="Yabe S."/>
        </authorList>
    </citation>
    <scope>NUCLEOTIDE SEQUENCE [LARGE SCALE GENOMIC DNA]</scope>
    <source>
        <strain evidence="2">Uno3</strain>
    </source>
</reference>
<proteinExistence type="predicted"/>
<organism evidence="1 2">
    <name type="scientific">Tengunoibacter tsumagoiensis</name>
    <dbReference type="NCBI Taxonomy" id="2014871"/>
    <lineage>
        <taxon>Bacteria</taxon>
        <taxon>Bacillati</taxon>
        <taxon>Chloroflexota</taxon>
        <taxon>Ktedonobacteria</taxon>
        <taxon>Ktedonobacterales</taxon>
        <taxon>Dictyobacteraceae</taxon>
        <taxon>Tengunoibacter</taxon>
    </lineage>
</organism>
<comment type="caution">
    <text evidence="1">The sequence shown here is derived from an EMBL/GenBank/DDBJ whole genome shotgun (WGS) entry which is preliminary data.</text>
</comment>
<keyword evidence="2" id="KW-1185">Reference proteome</keyword>
<dbReference type="EMBL" id="BIFR01000002">
    <property type="protein sequence ID" value="GCE14994.1"/>
    <property type="molecule type" value="Genomic_DNA"/>
</dbReference>
<sequence length="81" mass="8989">MIRPLQGGATVRDGQAGDVAQLRNALLLPQRLFYLNVEGTGEIINDDQVCIPRKHPRCRSTLYLSPGELDTTWANLPDTLD</sequence>
<dbReference type="AlphaFoldDB" id="A0A402A782"/>
<protein>
    <submittedName>
        <fullName evidence="1">Uncharacterized protein</fullName>
    </submittedName>
</protein>
<accession>A0A402A782</accession>
<dbReference type="Proteomes" id="UP000287352">
    <property type="component" value="Unassembled WGS sequence"/>
</dbReference>